<keyword evidence="3" id="KW-1003">Cell membrane</keyword>
<dbReference type="RefSeq" id="WP_015935266.1">
    <property type="nucleotide sequence ID" value="NC_011891.1"/>
</dbReference>
<keyword evidence="6 7" id="KW-0472">Membrane</keyword>
<accession>B8JAQ7</accession>
<evidence type="ECO:0000256" key="6">
    <source>
        <dbReference type="ARBA" id="ARBA00023136"/>
    </source>
</evidence>
<dbReference type="KEGG" id="acp:A2cp1_4239"/>
<reference evidence="8" key="1">
    <citation type="submission" date="2009-01" db="EMBL/GenBank/DDBJ databases">
        <title>Complete sequence of Anaeromyxobacter dehalogenans 2CP-1.</title>
        <authorList>
            <consortium name="US DOE Joint Genome Institute"/>
            <person name="Lucas S."/>
            <person name="Copeland A."/>
            <person name="Lapidus A."/>
            <person name="Glavina del Rio T."/>
            <person name="Dalin E."/>
            <person name="Tice H."/>
            <person name="Bruce D."/>
            <person name="Goodwin L."/>
            <person name="Pitluck S."/>
            <person name="Saunders E."/>
            <person name="Brettin T."/>
            <person name="Detter J.C."/>
            <person name="Han C."/>
            <person name="Larimer F."/>
            <person name="Land M."/>
            <person name="Hauser L."/>
            <person name="Kyrpides N."/>
            <person name="Ovchinnikova G."/>
            <person name="Beliaev A.S."/>
            <person name="Richardson P."/>
        </authorList>
    </citation>
    <scope>NUCLEOTIDE SEQUENCE</scope>
    <source>
        <strain evidence="8">2CP-1</strain>
    </source>
</reference>
<evidence type="ECO:0000256" key="5">
    <source>
        <dbReference type="ARBA" id="ARBA00022989"/>
    </source>
</evidence>
<feature type="transmembrane region" description="Helical" evidence="7">
    <location>
        <begin position="424"/>
        <end position="446"/>
    </location>
</feature>
<evidence type="ECO:0000313" key="9">
    <source>
        <dbReference type="Proteomes" id="UP000007089"/>
    </source>
</evidence>
<evidence type="ECO:0000256" key="2">
    <source>
        <dbReference type="ARBA" id="ARBA00007430"/>
    </source>
</evidence>
<sequence length="493" mass="51345">MPDSILARARPLMAARLAGAALTFAVPLVLARVLVPASYGTFKQAWLLSQTLALVLPLGLTQSLYYFVPRDPARRDRYVAQTAWALLAVGAASAVLLLLARPWVAAHFENPELTRNLPWVAAFTAFTVAGAPLDVAWNATGRIGAAALARVATEGGRGAAMVAGALLWRSVEGVFAGIALATAARAALSLWLLARRHGLRGDLALLRRQVAYALPFGLAFVLIVPQQQWHQYAVAAAVSAAAFAVYSVGTFQLPVVDVLYTPVSELLQIGLAEHEGAGRPPRAGLALFHEAVLQLSFAFVPLAGLLAVAAPVLVPFLFSPRYAAAVPIFRLATGSVLLAALPLDGVMRARAQNRFMLALSAGKLGATAALVAGGLALLGPIGALAGWTAAEAAARAAMLVRTAQLFEAPLRQALPVRALARQAAATAVAAPAAWVALNALAAPPFFRLAACGLAFAAAYLGVSWAFGWLPAGWVSLFRARRAGRTPAAPPESA</sequence>
<dbReference type="HOGENOM" id="CLU_539592_0_0_7"/>
<feature type="transmembrane region" description="Helical" evidence="7">
    <location>
        <begin position="324"/>
        <end position="343"/>
    </location>
</feature>
<keyword evidence="4 7" id="KW-0812">Transmembrane</keyword>
<evidence type="ECO:0000256" key="1">
    <source>
        <dbReference type="ARBA" id="ARBA00004651"/>
    </source>
</evidence>
<gene>
    <name evidence="8" type="ordered locus">A2cp1_4239</name>
</gene>
<proteinExistence type="inferred from homology"/>
<dbReference type="PANTHER" id="PTHR30250">
    <property type="entry name" value="PST FAMILY PREDICTED COLANIC ACID TRANSPORTER"/>
    <property type="match status" value="1"/>
</dbReference>
<feature type="transmembrane region" description="Helical" evidence="7">
    <location>
        <begin position="205"/>
        <end position="223"/>
    </location>
</feature>
<dbReference type="Pfam" id="PF13440">
    <property type="entry name" value="Polysacc_synt_3"/>
    <property type="match status" value="1"/>
</dbReference>
<keyword evidence="9" id="KW-1185">Reference proteome</keyword>
<evidence type="ECO:0000313" key="8">
    <source>
        <dbReference type="EMBL" id="ACL67556.1"/>
    </source>
</evidence>
<dbReference type="Proteomes" id="UP000007089">
    <property type="component" value="Chromosome"/>
</dbReference>
<dbReference type="AlphaFoldDB" id="B8JAQ7"/>
<feature type="transmembrane region" description="Helical" evidence="7">
    <location>
        <begin position="47"/>
        <end position="67"/>
    </location>
</feature>
<evidence type="ECO:0000256" key="4">
    <source>
        <dbReference type="ARBA" id="ARBA00022692"/>
    </source>
</evidence>
<keyword evidence="5 7" id="KW-1133">Transmembrane helix</keyword>
<dbReference type="PANTHER" id="PTHR30250:SF10">
    <property type="entry name" value="LIPOPOLYSACCHARIDE BIOSYNTHESIS PROTEIN WZXC"/>
    <property type="match status" value="1"/>
</dbReference>
<comment type="similarity">
    <text evidence="2">Belongs to the polysaccharide synthase family.</text>
</comment>
<protein>
    <submittedName>
        <fullName evidence="8">Polysaccharide biosynthesis protein</fullName>
    </submittedName>
</protein>
<comment type="subcellular location">
    <subcellularLocation>
        <location evidence="1">Cell membrane</location>
        <topology evidence="1">Multi-pass membrane protein</topology>
    </subcellularLocation>
</comment>
<organism evidence="8 9">
    <name type="scientific">Anaeromyxobacter dehalogenans (strain ATCC BAA-258 / DSM 21875 / 2CP-1)</name>
    <dbReference type="NCBI Taxonomy" id="455488"/>
    <lineage>
        <taxon>Bacteria</taxon>
        <taxon>Pseudomonadati</taxon>
        <taxon>Myxococcota</taxon>
        <taxon>Myxococcia</taxon>
        <taxon>Myxococcales</taxon>
        <taxon>Cystobacterineae</taxon>
        <taxon>Anaeromyxobacteraceae</taxon>
        <taxon>Anaeromyxobacter</taxon>
    </lineage>
</organism>
<evidence type="ECO:0000256" key="7">
    <source>
        <dbReference type="SAM" id="Phobius"/>
    </source>
</evidence>
<name>B8JAQ7_ANAD2</name>
<feature type="transmembrane region" description="Helical" evidence="7">
    <location>
        <begin position="79"/>
        <end position="99"/>
    </location>
</feature>
<feature type="transmembrane region" description="Helical" evidence="7">
    <location>
        <begin position="119"/>
        <end position="140"/>
    </location>
</feature>
<feature type="transmembrane region" description="Helical" evidence="7">
    <location>
        <begin position="292"/>
        <end position="318"/>
    </location>
</feature>
<feature type="transmembrane region" description="Helical" evidence="7">
    <location>
        <begin position="229"/>
        <end position="249"/>
    </location>
</feature>
<dbReference type="EMBL" id="CP001359">
    <property type="protein sequence ID" value="ACL67556.1"/>
    <property type="molecule type" value="Genomic_DNA"/>
</dbReference>
<feature type="transmembrane region" description="Helical" evidence="7">
    <location>
        <begin position="174"/>
        <end position="193"/>
    </location>
</feature>
<evidence type="ECO:0000256" key="3">
    <source>
        <dbReference type="ARBA" id="ARBA00022475"/>
    </source>
</evidence>
<dbReference type="GO" id="GO:0005886">
    <property type="term" value="C:plasma membrane"/>
    <property type="evidence" value="ECO:0007669"/>
    <property type="project" value="UniProtKB-SubCell"/>
</dbReference>
<feature type="transmembrane region" description="Helical" evidence="7">
    <location>
        <begin position="452"/>
        <end position="474"/>
    </location>
</feature>
<dbReference type="InterPro" id="IPR050833">
    <property type="entry name" value="Poly_Biosynth_Transport"/>
</dbReference>